<evidence type="ECO:0000256" key="5">
    <source>
        <dbReference type="ARBA" id="ARBA00022842"/>
    </source>
</evidence>
<proteinExistence type="inferred from homology"/>
<evidence type="ECO:0000256" key="4">
    <source>
        <dbReference type="ARBA" id="ARBA00022741"/>
    </source>
</evidence>
<protein>
    <submittedName>
        <fullName evidence="8">GTPase HflX</fullName>
    </submittedName>
</protein>
<sequence length="426" mass="49116">MYETEQKPDKTIIIAAAIKGTNRDTVNDNLQELKLLCETAGCDVVLKMTQELPKINKATCIGSGKIEELKNIIIEKDIKIIVFDDELSPMQNRNLTKELKIRVMDRSEIIIDIFAKHAKSQEAKTQVEVAHLQYMLPRLTRLWTHLSKQYGGVGTYAKGPGETQIETDRRLVRNRIQFLKEKLKEIEVQKHTQRKGRDELTRFALVGYTNAGKSTLMKALTQSDVYIEDQLFATLDTTVRVFELPSREKALLSDTVGFIHKLPTHLIASFRSTLAEVQECEFIVHVIDTSHPNFMNHIQVVDNTLAHLGITKQPIIHVFNKLDLLEEYYILERLEKEFANSIFISAKNNLNIDKLLDKFTELNSNLSKIIELFIPYSKMNLINKVYNYSEVIERQDTDSGIALKLKVKTEHLDLFKNIYSEFYNKK</sequence>
<dbReference type="InterPro" id="IPR006073">
    <property type="entry name" value="GTP-bd"/>
</dbReference>
<dbReference type="NCBIfam" id="TIGR03156">
    <property type="entry name" value="GTP_HflX"/>
    <property type="match status" value="1"/>
</dbReference>
<keyword evidence="2" id="KW-0963">Cytoplasm</keyword>
<evidence type="ECO:0000256" key="1">
    <source>
        <dbReference type="ARBA" id="ARBA00004496"/>
    </source>
</evidence>
<gene>
    <name evidence="8" type="primary">hflX_28</name>
    <name evidence="8" type="ORF">SDC9_109800</name>
</gene>
<keyword evidence="3" id="KW-0479">Metal-binding</keyword>
<dbReference type="GO" id="GO:0005737">
    <property type="term" value="C:cytoplasm"/>
    <property type="evidence" value="ECO:0007669"/>
    <property type="project" value="UniProtKB-SubCell"/>
</dbReference>
<dbReference type="InterPro" id="IPR042108">
    <property type="entry name" value="GTPase_HflX_N_sf"/>
</dbReference>
<evidence type="ECO:0000313" key="8">
    <source>
        <dbReference type="EMBL" id="MPM62922.1"/>
    </source>
</evidence>
<keyword evidence="4" id="KW-0547">Nucleotide-binding</keyword>
<dbReference type="PANTHER" id="PTHR10229">
    <property type="entry name" value="GTP-BINDING PROTEIN HFLX"/>
    <property type="match status" value="1"/>
</dbReference>
<dbReference type="GO" id="GO:0043022">
    <property type="term" value="F:ribosome binding"/>
    <property type="evidence" value="ECO:0007669"/>
    <property type="project" value="TreeGrafter"/>
</dbReference>
<dbReference type="EMBL" id="VSSQ01019121">
    <property type="protein sequence ID" value="MPM62922.1"/>
    <property type="molecule type" value="Genomic_DNA"/>
</dbReference>
<dbReference type="Gene3D" id="3.40.50.300">
    <property type="entry name" value="P-loop containing nucleotide triphosphate hydrolases"/>
    <property type="match status" value="1"/>
</dbReference>
<comment type="caution">
    <text evidence="8">The sequence shown here is derived from an EMBL/GenBank/DDBJ whole genome shotgun (WGS) entry which is preliminary data.</text>
</comment>
<dbReference type="InterPro" id="IPR032305">
    <property type="entry name" value="GTP-bd_M"/>
</dbReference>
<dbReference type="CDD" id="cd01878">
    <property type="entry name" value="HflX"/>
    <property type="match status" value="1"/>
</dbReference>
<reference evidence="8" key="1">
    <citation type="submission" date="2019-08" db="EMBL/GenBank/DDBJ databases">
        <authorList>
            <person name="Kucharzyk K."/>
            <person name="Murdoch R.W."/>
            <person name="Higgins S."/>
            <person name="Loffler F."/>
        </authorList>
    </citation>
    <scope>NUCLEOTIDE SEQUENCE</scope>
</reference>
<evidence type="ECO:0000256" key="6">
    <source>
        <dbReference type="ARBA" id="ARBA00023134"/>
    </source>
</evidence>
<dbReference type="FunFam" id="3.40.50.11060:FF:000001">
    <property type="entry name" value="GTPase HflX"/>
    <property type="match status" value="1"/>
</dbReference>
<evidence type="ECO:0000256" key="3">
    <source>
        <dbReference type="ARBA" id="ARBA00022723"/>
    </source>
</evidence>
<dbReference type="InterPro" id="IPR027417">
    <property type="entry name" value="P-loop_NTPase"/>
</dbReference>
<dbReference type="GO" id="GO:0005525">
    <property type="term" value="F:GTP binding"/>
    <property type="evidence" value="ECO:0007669"/>
    <property type="project" value="UniProtKB-KW"/>
</dbReference>
<dbReference type="AlphaFoldDB" id="A0A645BC73"/>
<keyword evidence="6" id="KW-0342">GTP-binding</keyword>
<keyword evidence="5" id="KW-0460">Magnesium</keyword>
<dbReference type="Pfam" id="PF16360">
    <property type="entry name" value="GTP-bdg_M"/>
    <property type="match status" value="1"/>
</dbReference>
<dbReference type="InterPro" id="IPR016496">
    <property type="entry name" value="GTPase_HflX"/>
</dbReference>
<accession>A0A645BC73</accession>
<dbReference type="PRINTS" id="PR00326">
    <property type="entry name" value="GTP1OBG"/>
</dbReference>
<organism evidence="8">
    <name type="scientific">bioreactor metagenome</name>
    <dbReference type="NCBI Taxonomy" id="1076179"/>
    <lineage>
        <taxon>unclassified sequences</taxon>
        <taxon>metagenomes</taxon>
        <taxon>ecological metagenomes</taxon>
    </lineage>
</organism>
<dbReference type="Pfam" id="PF13167">
    <property type="entry name" value="GTP-bdg_N"/>
    <property type="match status" value="1"/>
</dbReference>
<dbReference type="SUPFAM" id="SSF52540">
    <property type="entry name" value="P-loop containing nucleoside triphosphate hydrolases"/>
    <property type="match status" value="1"/>
</dbReference>
<evidence type="ECO:0000259" key="7">
    <source>
        <dbReference type="PROSITE" id="PS51705"/>
    </source>
</evidence>
<dbReference type="GO" id="GO:0046872">
    <property type="term" value="F:metal ion binding"/>
    <property type="evidence" value="ECO:0007669"/>
    <property type="project" value="UniProtKB-KW"/>
</dbReference>
<dbReference type="PANTHER" id="PTHR10229:SF0">
    <property type="entry name" value="GTP-BINDING PROTEIN 6-RELATED"/>
    <property type="match status" value="1"/>
</dbReference>
<dbReference type="HAMAP" id="MF_00900">
    <property type="entry name" value="GTPase_HflX"/>
    <property type="match status" value="1"/>
</dbReference>
<dbReference type="PROSITE" id="PS51705">
    <property type="entry name" value="G_HFLX"/>
    <property type="match status" value="1"/>
</dbReference>
<evidence type="ECO:0000256" key="2">
    <source>
        <dbReference type="ARBA" id="ARBA00022490"/>
    </source>
</evidence>
<dbReference type="InterPro" id="IPR025121">
    <property type="entry name" value="GTPase_HflX_N"/>
</dbReference>
<dbReference type="Pfam" id="PF01926">
    <property type="entry name" value="MMR_HSR1"/>
    <property type="match status" value="1"/>
</dbReference>
<feature type="domain" description="Hflx-type G" evidence="7">
    <location>
        <begin position="201"/>
        <end position="367"/>
    </location>
</feature>
<dbReference type="InterPro" id="IPR030394">
    <property type="entry name" value="G_HFLX_dom"/>
</dbReference>
<comment type="subcellular location">
    <subcellularLocation>
        <location evidence="1">Cytoplasm</location>
    </subcellularLocation>
</comment>
<dbReference type="PIRSF" id="PIRSF006809">
    <property type="entry name" value="GTP-binding_hflX_prd"/>
    <property type="match status" value="1"/>
</dbReference>
<name>A0A645BC73_9ZZZZ</name>
<dbReference type="Gene3D" id="6.10.250.2860">
    <property type="match status" value="1"/>
</dbReference>
<dbReference type="Gene3D" id="3.40.50.11060">
    <property type="entry name" value="GTPase HflX, N-terminal domain"/>
    <property type="match status" value="1"/>
</dbReference>